<keyword evidence="8" id="KW-1185">Reference proteome</keyword>
<dbReference type="GeneID" id="20668788"/>
<dbReference type="FunCoup" id="W4JMY6">
    <property type="interactions" value="211"/>
</dbReference>
<dbReference type="STRING" id="747525.W4JMY6"/>
<sequence length="515" mass="58199">MREIIYIQAGSLSNHIGTHFWNAQQSYFTYSEDEEVVINHDISFREGLSPQGGSTYCPRLLVFDRKENFGALSVGIEMSEETDQDPTLLWNGAVLEVRQDLIPEATYQTLLDQEVDDDPDQSQDPVQDEPVQALHSSDVRYWSDFNRVYYVPRTIQKLPDVAEWENTEGNWQLSKDTFERYDTETFLMEEPFRLFVEECDSLQGIHVTVDNATFGAFTDAFLTSFRDEFSKLPSLVFPILSNAVPDHIDVDSMVGIRKAMNDAMCLRGFNEISSMNIPLQNPLNWRGGPWLDGLDLDLRSPYEVSAVLSAHIETATLPLRLKSPTALAQLCKQSNFFGNTPFAELCGAFPVINAELLDQHTYNFTGFQSDVRVERQYDEFSQGLKLRGALVSRYDSSIVSSLISLVCIAHVFSIHTPIGYPLPTSFPSFFRAQHLNAAPRRTTRGIVAPPRSAPVLSSLELSGAMPSLFERYAILIEDCIRRKVDWQVIGVGIDDDGVRELRNDLWTLSDNHRAG</sequence>
<feature type="domain" description="DML1/Misato tubulin" evidence="6">
    <location>
        <begin position="133"/>
        <end position="321"/>
    </location>
</feature>
<dbReference type="InParanoid" id="W4JMY6"/>
<dbReference type="Pfam" id="PF10644">
    <property type="entry name" value="Misat_Tub_SegII"/>
    <property type="match status" value="1"/>
</dbReference>
<dbReference type="InterPro" id="IPR013838">
    <property type="entry name" value="Beta-tubulin_BS"/>
</dbReference>
<comment type="similarity">
    <text evidence="3">Belongs to the misato family.</text>
</comment>
<dbReference type="HOGENOM" id="CLU_022511_2_0_1"/>
<protein>
    <recommendedName>
        <fullName evidence="9">Tubulin nucleotide-binding domain-like protein</fullName>
    </recommendedName>
</protein>
<accession>W4JMY6</accession>
<dbReference type="PANTHER" id="PTHR13391">
    <property type="entry name" value="MITOCHONDRIAL DISTRIBUTION REGULATOR MISATO"/>
    <property type="match status" value="1"/>
</dbReference>
<dbReference type="GO" id="GO:0005739">
    <property type="term" value="C:mitochondrion"/>
    <property type="evidence" value="ECO:0007669"/>
    <property type="project" value="UniProtKB-SubCell"/>
</dbReference>
<evidence type="ECO:0000256" key="3">
    <source>
        <dbReference type="ARBA" id="ARBA00008507"/>
    </source>
</evidence>
<dbReference type="PROSITE" id="PS00228">
    <property type="entry name" value="TUBULIN_B_AUTOREG"/>
    <property type="match status" value="1"/>
</dbReference>
<comment type="function">
    <text evidence="1">Involved in the partitioning of the mitochondrial organelle and mitochondrial DNA (mtDNA) inheritance.</text>
</comment>
<evidence type="ECO:0008006" key="9">
    <source>
        <dbReference type="Google" id="ProtNLM"/>
    </source>
</evidence>
<evidence type="ECO:0000259" key="5">
    <source>
        <dbReference type="Pfam" id="PF10644"/>
    </source>
</evidence>
<dbReference type="GO" id="GO:0007005">
    <property type="term" value="P:mitochondrion organization"/>
    <property type="evidence" value="ECO:0007669"/>
    <property type="project" value="InterPro"/>
</dbReference>
<dbReference type="Pfam" id="PF14881">
    <property type="entry name" value="Tubulin_3"/>
    <property type="match status" value="1"/>
</dbReference>
<dbReference type="OrthoDB" id="271881at2759"/>
<evidence type="ECO:0000259" key="6">
    <source>
        <dbReference type="Pfam" id="PF14881"/>
    </source>
</evidence>
<evidence type="ECO:0000256" key="1">
    <source>
        <dbReference type="ARBA" id="ARBA00003757"/>
    </source>
</evidence>
<evidence type="ECO:0000313" key="8">
    <source>
        <dbReference type="Proteomes" id="UP000030671"/>
    </source>
</evidence>
<proteinExistence type="inferred from homology"/>
<dbReference type="InterPro" id="IPR036525">
    <property type="entry name" value="Tubulin/FtsZ_GTPase_sf"/>
</dbReference>
<dbReference type="CDD" id="cd06060">
    <property type="entry name" value="misato"/>
    <property type="match status" value="1"/>
</dbReference>
<dbReference type="InterPro" id="IPR029209">
    <property type="entry name" value="DML1/Misato_tubulin"/>
</dbReference>
<reference evidence="7 8" key="1">
    <citation type="journal article" date="2012" name="New Phytol.">
        <title>Insight into trade-off between wood decay and parasitism from the genome of a fungal forest pathogen.</title>
        <authorList>
            <person name="Olson A."/>
            <person name="Aerts A."/>
            <person name="Asiegbu F."/>
            <person name="Belbahri L."/>
            <person name="Bouzid O."/>
            <person name="Broberg A."/>
            <person name="Canback B."/>
            <person name="Coutinho P.M."/>
            <person name="Cullen D."/>
            <person name="Dalman K."/>
            <person name="Deflorio G."/>
            <person name="van Diepen L.T."/>
            <person name="Dunand C."/>
            <person name="Duplessis S."/>
            <person name="Durling M."/>
            <person name="Gonthier P."/>
            <person name="Grimwood J."/>
            <person name="Fossdal C.G."/>
            <person name="Hansson D."/>
            <person name="Henrissat B."/>
            <person name="Hietala A."/>
            <person name="Himmelstrand K."/>
            <person name="Hoffmeister D."/>
            <person name="Hogberg N."/>
            <person name="James T.Y."/>
            <person name="Karlsson M."/>
            <person name="Kohler A."/>
            <person name="Kues U."/>
            <person name="Lee Y.H."/>
            <person name="Lin Y.C."/>
            <person name="Lind M."/>
            <person name="Lindquist E."/>
            <person name="Lombard V."/>
            <person name="Lucas S."/>
            <person name="Lunden K."/>
            <person name="Morin E."/>
            <person name="Murat C."/>
            <person name="Park J."/>
            <person name="Raffaello T."/>
            <person name="Rouze P."/>
            <person name="Salamov A."/>
            <person name="Schmutz J."/>
            <person name="Solheim H."/>
            <person name="Stahlberg J."/>
            <person name="Velez H."/>
            <person name="de Vries R.P."/>
            <person name="Wiebenga A."/>
            <person name="Woodward S."/>
            <person name="Yakovlev I."/>
            <person name="Garbelotto M."/>
            <person name="Martin F."/>
            <person name="Grigoriev I.V."/>
            <person name="Stenlid J."/>
        </authorList>
    </citation>
    <scope>NUCLEOTIDE SEQUENCE [LARGE SCALE GENOMIC DNA]</scope>
    <source>
        <strain evidence="7 8">TC 32-1</strain>
    </source>
</reference>
<feature type="domain" description="Misato Segment II tubulin-like" evidence="5">
    <location>
        <begin position="2"/>
        <end position="113"/>
    </location>
</feature>
<organism evidence="7 8">
    <name type="scientific">Heterobasidion irregulare (strain TC 32-1)</name>
    <dbReference type="NCBI Taxonomy" id="747525"/>
    <lineage>
        <taxon>Eukaryota</taxon>
        <taxon>Fungi</taxon>
        <taxon>Dikarya</taxon>
        <taxon>Basidiomycota</taxon>
        <taxon>Agaricomycotina</taxon>
        <taxon>Agaricomycetes</taxon>
        <taxon>Russulales</taxon>
        <taxon>Bondarzewiaceae</taxon>
        <taxon>Heterobasidion</taxon>
        <taxon>Heterobasidion annosum species complex</taxon>
    </lineage>
</organism>
<evidence type="ECO:0000256" key="4">
    <source>
        <dbReference type="ARBA" id="ARBA00023128"/>
    </source>
</evidence>
<feature type="non-terminal residue" evidence="7">
    <location>
        <position position="515"/>
    </location>
</feature>
<dbReference type="eggNOG" id="KOG2530">
    <property type="taxonomic scope" value="Eukaryota"/>
</dbReference>
<dbReference type="AlphaFoldDB" id="W4JMY6"/>
<dbReference type="PANTHER" id="PTHR13391:SF0">
    <property type="entry name" value="PROTEIN MISATO HOMOLOG 1"/>
    <property type="match status" value="1"/>
</dbReference>
<dbReference type="Gene3D" id="3.40.50.1440">
    <property type="entry name" value="Tubulin/FtsZ, GTPase domain"/>
    <property type="match status" value="1"/>
</dbReference>
<dbReference type="EMBL" id="KI925467">
    <property type="protein sequence ID" value="ETW74824.1"/>
    <property type="molecule type" value="Genomic_DNA"/>
</dbReference>
<dbReference type="RefSeq" id="XP_009553299.1">
    <property type="nucleotide sequence ID" value="XM_009555004.1"/>
</dbReference>
<dbReference type="InterPro" id="IPR049942">
    <property type="entry name" value="DML1/Misato"/>
</dbReference>
<evidence type="ECO:0000256" key="2">
    <source>
        <dbReference type="ARBA" id="ARBA00004173"/>
    </source>
</evidence>
<name>W4JMY6_HETIT</name>
<evidence type="ECO:0000313" key="7">
    <source>
        <dbReference type="EMBL" id="ETW74824.1"/>
    </source>
</evidence>
<dbReference type="Proteomes" id="UP000030671">
    <property type="component" value="Unassembled WGS sequence"/>
</dbReference>
<comment type="subcellular location">
    <subcellularLocation>
        <location evidence="2">Mitochondrion</location>
    </subcellularLocation>
</comment>
<dbReference type="SUPFAM" id="SSF52490">
    <property type="entry name" value="Tubulin nucleotide-binding domain-like"/>
    <property type="match status" value="1"/>
</dbReference>
<keyword evidence="4" id="KW-0496">Mitochondrion</keyword>
<dbReference type="KEGG" id="hir:HETIRDRAFT_237753"/>
<dbReference type="InterPro" id="IPR019605">
    <property type="entry name" value="Misato_II_tubulin-like"/>
</dbReference>
<gene>
    <name evidence="7" type="ORF">HETIRDRAFT_237753</name>
</gene>